<protein>
    <submittedName>
        <fullName evidence="2">Uncharacterized protein</fullName>
    </submittedName>
</protein>
<gene>
    <name evidence="2" type="ORF">RFI_26584</name>
</gene>
<proteinExistence type="predicted"/>
<accession>X6MBF2</accession>
<feature type="non-terminal residue" evidence="2">
    <location>
        <position position="1"/>
    </location>
</feature>
<dbReference type="Proteomes" id="UP000023152">
    <property type="component" value="Unassembled WGS sequence"/>
</dbReference>
<keyword evidence="1" id="KW-1133">Transmembrane helix</keyword>
<reference evidence="2 3" key="1">
    <citation type="journal article" date="2013" name="Curr. Biol.">
        <title>The Genome of the Foraminiferan Reticulomyxa filosa.</title>
        <authorList>
            <person name="Glockner G."/>
            <person name="Hulsmann N."/>
            <person name="Schleicher M."/>
            <person name="Noegel A.A."/>
            <person name="Eichinger L."/>
            <person name="Gallinger C."/>
            <person name="Pawlowski J."/>
            <person name="Sierra R."/>
            <person name="Euteneuer U."/>
            <person name="Pillet L."/>
            <person name="Moustafa A."/>
            <person name="Platzer M."/>
            <person name="Groth M."/>
            <person name="Szafranski K."/>
            <person name="Schliwa M."/>
        </authorList>
    </citation>
    <scope>NUCLEOTIDE SEQUENCE [LARGE SCALE GENOMIC DNA]</scope>
</reference>
<comment type="caution">
    <text evidence="2">The sequence shown here is derived from an EMBL/GenBank/DDBJ whole genome shotgun (WGS) entry which is preliminary data.</text>
</comment>
<sequence length="204" mass="24598">DILKNATKSIDSDYKESMKHLYCSDNNKSYFPHRDRNFILFFNKTNYNVEIIEEQKYYKDTMSGSTNKAKGDSKSNELNHWNKHLLQKQIYTIQTGAFYRCDTSTNQTYFQFYLNSTEQVHFDRFYKSKFPKLIKNFKEIDKNEFDFILTLMYFIVKIIIFYLFKLKCLNLNNTTQLYDFCLNSLFNTIFLSKSILKMKSQHND</sequence>
<dbReference type="EMBL" id="ASPP01023125">
    <property type="protein sequence ID" value="ETO10792.1"/>
    <property type="molecule type" value="Genomic_DNA"/>
</dbReference>
<evidence type="ECO:0000313" key="2">
    <source>
        <dbReference type="EMBL" id="ETO10792.1"/>
    </source>
</evidence>
<keyword evidence="3" id="KW-1185">Reference proteome</keyword>
<name>X6MBF2_RETFI</name>
<keyword evidence="1" id="KW-0812">Transmembrane</keyword>
<keyword evidence="1" id="KW-0472">Membrane</keyword>
<feature type="transmembrane region" description="Helical" evidence="1">
    <location>
        <begin position="145"/>
        <end position="164"/>
    </location>
</feature>
<dbReference type="AlphaFoldDB" id="X6MBF2"/>
<evidence type="ECO:0000313" key="3">
    <source>
        <dbReference type="Proteomes" id="UP000023152"/>
    </source>
</evidence>
<evidence type="ECO:0000256" key="1">
    <source>
        <dbReference type="SAM" id="Phobius"/>
    </source>
</evidence>
<organism evidence="2 3">
    <name type="scientific">Reticulomyxa filosa</name>
    <dbReference type="NCBI Taxonomy" id="46433"/>
    <lineage>
        <taxon>Eukaryota</taxon>
        <taxon>Sar</taxon>
        <taxon>Rhizaria</taxon>
        <taxon>Retaria</taxon>
        <taxon>Foraminifera</taxon>
        <taxon>Monothalamids</taxon>
        <taxon>Reticulomyxidae</taxon>
        <taxon>Reticulomyxa</taxon>
    </lineage>
</organism>